<dbReference type="Proteomes" id="UP000035352">
    <property type="component" value="Chromosome"/>
</dbReference>
<protein>
    <recommendedName>
        <fullName evidence="3">Type VI secretion system protein ImpM</fullName>
    </recommendedName>
</protein>
<evidence type="ECO:0000313" key="1">
    <source>
        <dbReference type="EMBL" id="AKJ28864.1"/>
    </source>
</evidence>
<dbReference type="RefSeq" id="WP_053013477.1">
    <property type="nucleotide sequence ID" value="NZ_CP011371.1"/>
</dbReference>
<keyword evidence="2" id="KW-1185">Reference proteome</keyword>
<dbReference type="PATRIC" id="fig|413882.6.peg.2280"/>
<dbReference type="NCBIfam" id="TIGR03373">
    <property type="entry name" value="VI_minor_4"/>
    <property type="match status" value="1"/>
</dbReference>
<dbReference type="PIRSF" id="PIRSF029287">
    <property type="entry name" value="UCP029287"/>
    <property type="match status" value="1"/>
</dbReference>
<dbReference type="EMBL" id="CP011371">
    <property type="protein sequence ID" value="AKJ28864.1"/>
    <property type="molecule type" value="Genomic_DNA"/>
</dbReference>
<dbReference type="Pfam" id="PF09867">
    <property type="entry name" value="TagF_N"/>
    <property type="match status" value="1"/>
</dbReference>
<organism evidence="1 2">
    <name type="scientific">Caldimonas brevitalea</name>
    <dbReference type="NCBI Taxonomy" id="413882"/>
    <lineage>
        <taxon>Bacteria</taxon>
        <taxon>Pseudomonadati</taxon>
        <taxon>Pseudomonadota</taxon>
        <taxon>Betaproteobacteria</taxon>
        <taxon>Burkholderiales</taxon>
        <taxon>Sphaerotilaceae</taxon>
        <taxon>Caldimonas</taxon>
    </lineage>
</organism>
<dbReference type="AlphaFoldDB" id="A0A0G3BHF4"/>
<dbReference type="InterPro" id="IPR038225">
    <property type="entry name" value="TagF_sf"/>
</dbReference>
<evidence type="ECO:0000313" key="2">
    <source>
        <dbReference type="Proteomes" id="UP000035352"/>
    </source>
</evidence>
<evidence type="ECO:0008006" key="3">
    <source>
        <dbReference type="Google" id="ProtNLM"/>
    </source>
</evidence>
<sequence length="243" mass="26285">MSGLEDWLSPPAGGPGGGAGPAWFGKLPALGDFAHRRGSDQFNAMLDAWLQRALPASRARLQDGWAQAYASAPLWSFAFFPGVCGEEAYAGVLMSSVDRVGRYFPLTVYTEVPYTRALLRELQRPGDGWYHYVHQALPQVLNTQFTHEQFEALLAGAPPPPGDADALDLGVQVDWSAVFQQALPLVLPSVGSAVDTLGLDLMAHYLRGATLWWAPMPGGVTVMRAFKGLPAPESYTEMLNVVV</sequence>
<proteinExistence type="predicted"/>
<dbReference type="InterPro" id="IPR017748">
    <property type="entry name" value="TagF"/>
</dbReference>
<accession>A0A0G3BHF4</accession>
<dbReference type="OrthoDB" id="9801841at2"/>
<dbReference type="STRING" id="413882.AAW51_2173"/>
<reference evidence="1 2" key="1">
    <citation type="submission" date="2015-05" db="EMBL/GenBank/DDBJ databases">
        <authorList>
            <person name="Tang B."/>
            <person name="Yu Y."/>
        </authorList>
    </citation>
    <scope>NUCLEOTIDE SEQUENCE [LARGE SCALE GENOMIC DNA]</scope>
    <source>
        <strain evidence="1 2">DSM 7029</strain>
    </source>
</reference>
<dbReference type="Gene3D" id="3.40.1730.10">
    <property type="entry name" value="pa0076 domain"/>
    <property type="match status" value="1"/>
</dbReference>
<dbReference type="KEGG" id="pbh:AAW51_2173"/>
<name>A0A0G3BHF4_9BURK</name>
<gene>
    <name evidence="1" type="ORF">AAW51_2173</name>
</gene>